<keyword evidence="1" id="KW-1133">Transmembrane helix</keyword>
<keyword evidence="1" id="KW-0812">Transmembrane</keyword>
<evidence type="ECO:0000313" key="2">
    <source>
        <dbReference type="EMBL" id="RQG97036.1"/>
    </source>
</evidence>
<dbReference type="RefSeq" id="WP_124194155.1">
    <property type="nucleotide sequence ID" value="NZ_REGA01000002.1"/>
</dbReference>
<dbReference type="EMBL" id="REGA01000002">
    <property type="protein sequence ID" value="RQG97036.1"/>
    <property type="molecule type" value="Genomic_DNA"/>
</dbReference>
<accession>A0A3N6MQX5</accession>
<feature type="transmembrane region" description="Helical" evidence="1">
    <location>
        <begin position="418"/>
        <end position="437"/>
    </location>
</feature>
<evidence type="ECO:0000313" key="3">
    <source>
        <dbReference type="Proteomes" id="UP000282323"/>
    </source>
</evidence>
<sequence length="442" mass="47534">MKSNASSAVAVALLLIVSGVGGVVVGANTGTAAQASTQSADSYVVEQGDLCQPIEPLSTDGTVESFYDYRNHETHPDADPEERQYSSYGTEHLQEDDTSLLFLHQGTDGTSLVVIHDQVNGDTEGGVATFDIVGLPAESEWVVQDDLYDGESNMAEWDEGEGWVSASWIWRDARTDGGAVQGGLNDEFVATIHPRFNENSPFYGDDELYDPEFFEDGEITDWHVLSGDAENPERTEIPSLEDPVTIRTGTCDDPSVAYDRTDDGLLAGVAGASADDRVFLQPTTGSADDVHFERIELTGLEGDATFAFENDRPDGPPESPDDVESLSHLSVETDADVSGTVDFTVDADLLSERELEPDELALYEVNGSAWTESETTVRDDSGGAYHLTANVSSMDGFAVAQQQPEPTDEGSHAYPSPGFEAGAALVVVFSLAVVWVLRDRRG</sequence>
<proteinExistence type="predicted"/>
<dbReference type="AlphaFoldDB" id="A0A3N6MQX5"/>
<gene>
    <name evidence="2" type="ORF">EA473_02855</name>
</gene>
<evidence type="ECO:0008006" key="4">
    <source>
        <dbReference type="Google" id="ProtNLM"/>
    </source>
</evidence>
<protein>
    <recommendedName>
        <fullName evidence="4">PGF-pre-PGF domain-containing protein</fullName>
    </recommendedName>
</protein>
<dbReference type="Proteomes" id="UP000282323">
    <property type="component" value="Unassembled WGS sequence"/>
</dbReference>
<keyword evidence="3" id="KW-1185">Reference proteome</keyword>
<dbReference type="OrthoDB" id="103676at2157"/>
<comment type="caution">
    <text evidence="2">The sequence shown here is derived from an EMBL/GenBank/DDBJ whole genome shotgun (WGS) entry which is preliminary data.</text>
</comment>
<organism evidence="2 3">
    <name type="scientific">Natrarchaeobius chitinivorans</name>
    <dbReference type="NCBI Taxonomy" id="1679083"/>
    <lineage>
        <taxon>Archaea</taxon>
        <taxon>Methanobacteriati</taxon>
        <taxon>Methanobacteriota</taxon>
        <taxon>Stenosarchaea group</taxon>
        <taxon>Halobacteria</taxon>
        <taxon>Halobacteriales</taxon>
        <taxon>Natrialbaceae</taxon>
        <taxon>Natrarchaeobius</taxon>
    </lineage>
</organism>
<reference evidence="2 3" key="1">
    <citation type="submission" date="2018-10" db="EMBL/GenBank/DDBJ databases">
        <title>Natrarchaeobius chitinivorans gen. nov., sp. nov., and Natrarchaeobius haloalkaliphilus sp. nov., alkaliphilic, chitin-utilizing haloarchaea from hypersaline alkaline lakes.</title>
        <authorList>
            <person name="Sorokin D.Y."/>
            <person name="Elcheninov A.G."/>
            <person name="Kostrikina N.A."/>
            <person name="Bale N.J."/>
            <person name="Sinninghe Damste J.S."/>
            <person name="Khijniak T.V."/>
            <person name="Kublanov I.V."/>
            <person name="Toshchakov S.V."/>
        </authorList>
    </citation>
    <scope>NUCLEOTIDE SEQUENCE [LARGE SCALE GENOMIC DNA]</scope>
    <source>
        <strain evidence="2 3">AArcht4T</strain>
    </source>
</reference>
<name>A0A3N6MQX5_NATCH</name>
<evidence type="ECO:0000256" key="1">
    <source>
        <dbReference type="SAM" id="Phobius"/>
    </source>
</evidence>
<keyword evidence="1" id="KW-0472">Membrane</keyword>